<sequence>MRKFIWQKIFIEESASAGGLCRRRGFSSLRRQIATPAAYTISGAPIVILDVGGRSEMPERAQRDTARFMMGVSENGNPRGVWLSRVSMNDFY</sequence>
<evidence type="ECO:0000313" key="1">
    <source>
        <dbReference type="EMBL" id="HAG0014757.1"/>
    </source>
</evidence>
<accession>A0A756I004</accession>
<reference evidence="1" key="1">
    <citation type="journal article" date="2018" name="Genome Biol.">
        <title>SKESA: strategic k-mer extension for scrupulous assemblies.</title>
        <authorList>
            <person name="Souvorov A."/>
            <person name="Agarwala R."/>
            <person name="Lipman D.J."/>
        </authorList>
    </citation>
    <scope>NUCLEOTIDE SEQUENCE</scope>
    <source>
        <strain evidence="1">MA.CK_00/00002125</strain>
    </source>
</reference>
<gene>
    <name evidence="1" type="ORF">G8O67_002015</name>
</gene>
<comment type="caution">
    <text evidence="1">The sequence shown here is derived from an EMBL/GenBank/DDBJ whole genome shotgun (WGS) entry which is preliminary data.</text>
</comment>
<name>A0A756I004_SALER</name>
<dbReference type="EMBL" id="DAAWYJ010000007">
    <property type="protein sequence ID" value="HAG0014757.1"/>
    <property type="molecule type" value="Genomic_DNA"/>
</dbReference>
<organism evidence="1">
    <name type="scientific">Salmonella enterica</name>
    <name type="common">Salmonella choleraesuis</name>
    <dbReference type="NCBI Taxonomy" id="28901"/>
    <lineage>
        <taxon>Bacteria</taxon>
        <taxon>Pseudomonadati</taxon>
        <taxon>Pseudomonadota</taxon>
        <taxon>Gammaproteobacteria</taxon>
        <taxon>Enterobacterales</taxon>
        <taxon>Enterobacteriaceae</taxon>
        <taxon>Salmonella</taxon>
    </lineage>
</organism>
<protein>
    <submittedName>
        <fullName evidence="1">Uncharacterized protein</fullName>
    </submittedName>
</protein>
<reference evidence="1" key="2">
    <citation type="submission" date="2020-02" db="EMBL/GenBank/DDBJ databases">
        <authorList>
            <consortium name="NCBI Pathogen Detection Project"/>
        </authorList>
    </citation>
    <scope>NUCLEOTIDE SEQUENCE</scope>
    <source>
        <strain evidence="1">MA.CK_00/00002125</strain>
    </source>
</reference>
<dbReference type="AlphaFoldDB" id="A0A756I004"/>
<proteinExistence type="predicted"/>